<sequence>MDHYSDNGYASGPASGILSLRRPFTLVARKCDDSTKLRSLGSSIDSVQENVLEMTCESSCEKLACEVSSEREIDAAHALLKMSSGISALSTNSRAEFWDGSGAKCGLVDDLGLGSDDVDDFAEQCNDSCLLKSFLEHRNIKFSWKQKKRYSQNDDGIEQSLESHSLMSNYRSSNICQRRKIRKIYFSDLQEEEEKDDDNEAYNFLDGRKLAASIQAVASISSSSGNPFLEYDSVKRKQKWNVRNQESPSIIPIIHGDFSFCIVHLLSAVRTALITPRNESFSQKQQSSNLAENLPSLELHEIVERVRSNPGDPRILHTHKPLNDLVGGVLKVFSSKSAPKGAKGWKILVFYEKSCKYWSWIGPIPSIPFRQDDTIRVETSPEAWGLSFRILMKYRDVFGKKCIPTITPSSDEVRAYFRQEELIRYIQPDRAFSYTAIDGRKSTVAPLRKYKPHSRARDHFLLKPDRPGSVTLLCLVRDAAARLPGCVGTRGDVCVLVRDSQYIKDGVSDIQMNQVVSGALDRLHYELDPCVQFDKDRRLWVYLHGEREEEDFDG</sequence>
<keyword evidence="3" id="KW-1185">Reference proteome</keyword>
<feature type="domain" description="Nuclear factor related to kappa-B-binding protein second winged helix" evidence="1">
    <location>
        <begin position="414"/>
        <end position="550"/>
    </location>
</feature>
<dbReference type="Proteomes" id="UP001279734">
    <property type="component" value="Unassembled WGS sequence"/>
</dbReference>
<protein>
    <recommendedName>
        <fullName evidence="1">Nuclear factor related to kappa-B-binding protein second winged helix domain-containing protein</fullName>
    </recommendedName>
</protein>
<dbReference type="GO" id="GO:0031011">
    <property type="term" value="C:Ino80 complex"/>
    <property type="evidence" value="ECO:0007669"/>
    <property type="project" value="InterPro"/>
</dbReference>
<reference evidence="2" key="1">
    <citation type="submission" date="2023-05" db="EMBL/GenBank/DDBJ databases">
        <title>Nepenthes gracilis genome sequencing.</title>
        <authorList>
            <person name="Fukushima K."/>
        </authorList>
    </citation>
    <scope>NUCLEOTIDE SEQUENCE</scope>
    <source>
        <strain evidence="2">SING2019-196</strain>
    </source>
</reference>
<dbReference type="EMBL" id="BSYO01000031">
    <property type="protein sequence ID" value="GMH26415.1"/>
    <property type="molecule type" value="Genomic_DNA"/>
</dbReference>
<comment type="caution">
    <text evidence="2">The sequence shown here is derived from an EMBL/GenBank/DDBJ whole genome shotgun (WGS) entry which is preliminary data.</text>
</comment>
<evidence type="ECO:0000313" key="2">
    <source>
        <dbReference type="EMBL" id="GMH26415.1"/>
    </source>
</evidence>
<evidence type="ECO:0000259" key="1">
    <source>
        <dbReference type="Pfam" id="PF25793"/>
    </source>
</evidence>
<dbReference type="PANTHER" id="PTHR13052">
    <property type="entry name" value="NFRKB-RELATED"/>
    <property type="match status" value="1"/>
</dbReference>
<proteinExistence type="predicted"/>
<dbReference type="InterPro" id="IPR024867">
    <property type="entry name" value="NFRKB"/>
</dbReference>
<evidence type="ECO:0000313" key="3">
    <source>
        <dbReference type="Proteomes" id="UP001279734"/>
    </source>
</evidence>
<accession>A0AAD3Y3S2</accession>
<organism evidence="2 3">
    <name type="scientific">Nepenthes gracilis</name>
    <name type="common">Slender pitcher plant</name>
    <dbReference type="NCBI Taxonomy" id="150966"/>
    <lineage>
        <taxon>Eukaryota</taxon>
        <taxon>Viridiplantae</taxon>
        <taxon>Streptophyta</taxon>
        <taxon>Embryophyta</taxon>
        <taxon>Tracheophyta</taxon>
        <taxon>Spermatophyta</taxon>
        <taxon>Magnoliopsida</taxon>
        <taxon>eudicotyledons</taxon>
        <taxon>Gunneridae</taxon>
        <taxon>Pentapetalae</taxon>
        <taxon>Caryophyllales</taxon>
        <taxon>Nepenthaceae</taxon>
        <taxon>Nepenthes</taxon>
    </lineage>
</organism>
<dbReference type="AlphaFoldDB" id="A0AAD3Y3S2"/>
<dbReference type="PANTHER" id="PTHR13052:SF0">
    <property type="entry name" value="DNA-BINDING PROTEIN-LIKE"/>
    <property type="match status" value="1"/>
</dbReference>
<gene>
    <name evidence="2" type="ORF">Nepgr_028258</name>
</gene>
<dbReference type="InterPro" id="IPR057748">
    <property type="entry name" value="NFRKB_WH_2"/>
</dbReference>
<name>A0AAD3Y3S2_NEPGR</name>
<dbReference type="Pfam" id="PF25793">
    <property type="entry name" value="WHD_2nd_NFRKB"/>
    <property type="match status" value="1"/>
</dbReference>